<sequence>MKPKPMLFEDLPNEIIAAEEGDEGVEEETTVEQFFAETKGNTLYFSYTTTNAKITIGITHDKASLEEMVQAAKELLAEFKKKKE</sequence>
<dbReference type="Proteomes" id="UP000886217">
    <property type="component" value="Unassembled WGS sequence"/>
</dbReference>
<evidence type="ECO:0000313" key="1">
    <source>
        <dbReference type="EMBL" id="HHI01546.1"/>
    </source>
</evidence>
<name>A0A7C5NUQ5_THELI</name>
<protein>
    <submittedName>
        <fullName evidence="1">Uncharacterized protein</fullName>
    </submittedName>
</protein>
<comment type="caution">
    <text evidence="1">The sequence shown here is derived from an EMBL/GenBank/DDBJ whole genome shotgun (WGS) entry which is preliminary data.</text>
</comment>
<proteinExistence type="predicted"/>
<dbReference type="AlphaFoldDB" id="A0A7C5NUQ5"/>
<gene>
    <name evidence="1" type="ORF">ENL40_08860</name>
</gene>
<reference evidence="1" key="1">
    <citation type="journal article" date="2020" name="mSystems">
        <title>Genome- and Community-Level Interaction Insights into Carbon Utilization and Element Cycling Functions of Hydrothermarchaeota in Hydrothermal Sediment.</title>
        <authorList>
            <person name="Zhou Z."/>
            <person name="Liu Y."/>
            <person name="Xu W."/>
            <person name="Pan J."/>
            <person name="Luo Z.H."/>
            <person name="Li M."/>
        </authorList>
    </citation>
    <scope>NUCLEOTIDE SEQUENCE [LARGE SCALE GENOMIC DNA]</scope>
    <source>
        <strain evidence="1">HyVt-93</strain>
    </source>
</reference>
<dbReference type="EMBL" id="DRTU01000359">
    <property type="protein sequence ID" value="HHI01546.1"/>
    <property type="molecule type" value="Genomic_DNA"/>
</dbReference>
<organism evidence="1">
    <name type="scientific">Thermococcus litoralis</name>
    <dbReference type="NCBI Taxonomy" id="2265"/>
    <lineage>
        <taxon>Archaea</taxon>
        <taxon>Methanobacteriati</taxon>
        <taxon>Methanobacteriota</taxon>
        <taxon>Thermococci</taxon>
        <taxon>Thermococcales</taxon>
        <taxon>Thermococcaceae</taxon>
        <taxon>Thermococcus</taxon>
    </lineage>
</organism>
<accession>A0A7C5NUQ5</accession>